<feature type="region of interest" description="Disordered" evidence="1">
    <location>
        <begin position="890"/>
        <end position="990"/>
    </location>
</feature>
<protein>
    <recommendedName>
        <fullName evidence="5">Formin-like protein</fullName>
    </recommendedName>
</protein>
<feature type="compositionally biased region" description="Low complexity" evidence="1">
    <location>
        <begin position="951"/>
        <end position="969"/>
    </location>
</feature>
<evidence type="ECO:0008006" key="5">
    <source>
        <dbReference type="Google" id="ProtNLM"/>
    </source>
</evidence>
<feature type="compositionally biased region" description="Polar residues" evidence="1">
    <location>
        <begin position="1716"/>
        <end position="1725"/>
    </location>
</feature>
<reference evidence="4" key="1">
    <citation type="submission" date="2021-01" db="EMBL/GenBank/DDBJ databases">
        <authorList>
            <person name="Corre E."/>
            <person name="Pelletier E."/>
            <person name="Niang G."/>
            <person name="Scheremetjew M."/>
            <person name="Finn R."/>
            <person name="Kale V."/>
            <person name="Holt S."/>
            <person name="Cochrane G."/>
            <person name="Meng A."/>
            <person name="Brown T."/>
            <person name="Cohen L."/>
        </authorList>
    </citation>
    <scope>NUCLEOTIDE SEQUENCE</scope>
    <source>
        <strain evidence="4">CCMP2078</strain>
    </source>
</reference>
<dbReference type="InterPro" id="IPR042201">
    <property type="entry name" value="FH2_Formin_sf"/>
</dbReference>
<dbReference type="InterPro" id="IPR015425">
    <property type="entry name" value="FH2_Formin"/>
</dbReference>
<dbReference type="EMBL" id="HBEA01019653">
    <property type="protein sequence ID" value="CAD8265431.1"/>
    <property type="molecule type" value="Transcribed_RNA"/>
</dbReference>
<dbReference type="GO" id="GO:0071203">
    <property type="term" value="C:WASH complex"/>
    <property type="evidence" value="ECO:0007669"/>
    <property type="project" value="InterPro"/>
</dbReference>
<evidence type="ECO:0000256" key="1">
    <source>
        <dbReference type="SAM" id="MobiDB-lite"/>
    </source>
</evidence>
<dbReference type="Pfam" id="PF02181">
    <property type="entry name" value="FH2"/>
    <property type="match status" value="1"/>
</dbReference>
<feature type="domain" description="PH" evidence="2">
    <location>
        <begin position="629"/>
        <end position="727"/>
    </location>
</feature>
<dbReference type="InterPro" id="IPR051425">
    <property type="entry name" value="Formin_Homology"/>
</dbReference>
<feature type="region of interest" description="Disordered" evidence="1">
    <location>
        <begin position="478"/>
        <end position="582"/>
    </location>
</feature>
<feature type="region of interest" description="Disordered" evidence="1">
    <location>
        <begin position="782"/>
        <end position="871"/>
    </location>
</feature>
<dbReference type="SUPFAM" id="SSF50729">
    <property type="entry name" value="PH domain-like"/>
    <property type="match status" value="1"/>
</dbReference>
<dbReference type="Gene3D" id="2.30.29.30">
    <property type="entry name" value="Pleckstrin-homology domain (PH domain)/Phosphotyrosine-binding domain (PTB)"/>
    <property type="match status" value="1"/>
</dbReference>
<dbReference type="Gene3D" id="1.20.58.2220">
    <property type="entry name" value="Formin, FH2 domain"/>
    <property type="match status" value="1"/>
</dbReference>
<dbReference type="Gene3D" id="3.90.190.10">
    <property type="entry name" value="Protein tyrosine phosphatase superfamily"/>
    <property type="match status" value="1"/>
</dbReference>
<feature type="compositionally biased region" description="Basic residues" evidence="1">
    <location>
        <begin position="1699"/>
        <end position="1712"/>
    </location>
</feature>
<gene>
    <name evidence="4" type="ORF">PPYR1160_LOCUS14934</name>
</gene>
<dbReference type="InterPro" id="IPR029021">
    <property type="entry name" value="Prot-tyrosine_phosphatase-like"/>
</dbReference>
<feature type="compositionally biased region" description="Basic and acidic residues" evidence="1">
    <location>
        <begin position="1661"/>
        <end position="1674"/>
    </location>
</feature>
<dbReference type="Pfam" id="PF10152">
    <property type="entry name" value="CCDC53"/>
    <property type="match status" value="4"/>
</dbReference>
<feature type="region of interest" description="Disordered" evidence="1">
    <location>
        <begin position="1603"/>
        <end position="1725"/>
    </location>
</feature>
<dbReference type="InterPro" id="IPR019309">
    <property type="entry name" value="WASHC3"/>
</dbReference>
<dbReference type="SUPFAM" id="SSF52799">
    <property type="entry name" value="(Phosphotyrosine protein) phosphatases II"/>
    <property type="match status" value="1"/>
</dbReference>
<feature type="compositionally biased region" description="Basic and acidic residues" evidence="1">
    <location>
        <begin position="1605"/>
        <end position="1614"/>
    </location>
</feature>
<feature type="compositionally biased region" description="Polar residues" evidence="1">
    <location>
        <begin position="556"/>
        <end position="571"/>
    </location>
</feature>
<dbReference type="CDD" id="cd00821">
    <property type="entry name" value="PH"/>
    <property type="match status" value="1"/>
</dbReference>
<dbReference type="PROSITE" id="PS50003">
    <property type="entry name" value="PH_DOMAIN"/>
    <property type="match status" value="1"/>
</dbReference>
<feature type="domain" description="FH2" evidence="3">
    <location>
        <begin position="1225"/>
        <end position="1620"/>
    </location>
</feature>
<organism evidence="4">
    <name type="scientific">Pinguiococcus pyrenoidosus</name>
    <dbReference type="NCBI Taxonomy" id="172671"/>
    <lineage>
        <taxon>Eukaryota</taxon>
        <taxon>Sar</taxon>
        <taxon>Stramenopiles</taxon>
        <taxon>Ochrophyta</taxon>
        <taxon>Pinguiophyceae</taxon>
        <taxon>Pinguiochrysidales</taxon>
        <taxon>Pinguiochrysidaceae</taxon>
        <taxon>Pinguiococcus</taxon>
    </lineage>
</organism>
<dbReference type="PANTHER" id="PTHR45725:SF1">
    <property type="entry name" value="DISHEVELLED ASSOCIATED ACTIVATOR OF MORPHOGENESIS, ISOFORM D"/>
    <property type="match status" value="1"/>
</dbReference>
<dbReference type="SUPFAM" id="SSF101447">
    <property type="entry name" value="Formin homology 2 domain (FH2 domain)"/>
    <property type="match status" value="1"/>
</dbReference>
<evidence type="ECO:0000259" key="3">
    <source>
        <dbReference type="PROSITE" id="PS51444"/>
    </source>
</evidence>
<feature type="region of interest" description="Disordered" evidence="1">
    <location>
        <begin position="1284"/>
        <end position="1303"/>
    </location>
</feature>
<name>A0A7R9UGK3_9STRA</name>
<evidence type="ECO:0000313" key="4">
    <source>
        <dbReference type="EMBL" id="CAD8265431.1"/>
    </source>
</evidence>
<dbReference type="SMART" id="SM00233">
    <property type="entry name" value="PH"/>
    <property type="match status" value="1"/>
</dbReference>
<dbReference type="PANTHER" id="PTHR45725">
    <property type="entry name" value="FORMIN HOMOLOGY 2 FAMILY MEMBER"/>
    <property type="match status" value="1"/>
</dbReference>
<sequence>MSTENSWAGSVDEEKLRGAPGDACYVTSRIIAAPMPTAKNVGLVCRWLLAETGPRFLLWDLSDDADDKTAKDDIWKGLTERVIRGRLKGESGPHEMTMTQVLRNIAAMSAWLELNEANRAVVCCRNGRTRSGLFLACLLRYAGLFESTGDALAHFYGRRSPDTIEKIDKFFRGKRVLEHEPPTSRILLQNFDVAMAAGGTPNGSMLRLAAIRIKGLAALRAEENQDQSHELPSLEMYANGETHVITMGSREDGTIREEESGDVIVSIPQRIPSIYEDFAIVSRIPRVGSPGGKSNRRLLFRYANHRGFLVQGRVLLDTDGIDVSRSLAKQLMDKFFVEMELVDDSRTGALPVALLNSRRRSSIRHSDFAKLLEGRDGRASDGTTTTTETMEDGYSAWDVLRGTLPKRLLGMQELLWRHVVDANEEEIGELVAKGYDSTAAELSLQLCVNEAPLAAAVAQGIMAMNGIPLNVSSMDVERRESDTFRLDPPPSEMRPPARLRSPSDSMTQPPIPPLSISIPPGKLRSPKLTSSPAAARKEAFTRASMRAQTHIRKASKASTLKRSPMSSTALSKQVPPDSPDARTRAIDSMIAEVAQVDGVTIEEIRDLILAKKAEKAMKGEGNAWPPKGPILKQGVLLKRSRTAMLARWQEREFILTSAVLGYAAHKGNAKGGERNAFALEEIKEITTSASDGRILILSIGLDHELTVRAQTAADAQEWQYAIDSAQGQAKERVFGRNPLMQGIDPVKMRAHAMHRLSQTGGEGPAIPADFLGGEMPQRILEAGPVRSRKATPNELPDSAFTSRRESGPIRSRKAVPNGLPDSALDANRVGSRRVSAKASKGQATPADGLAEAAAPLSSDTTSAEQGEEAPAVPAKIPITVVTGVLSLSKESASDADMGASPKTTRELPHADSMTEAPEEQASPKQDAASISAMSAADSKDSFSPTHSTGGATSPKPLSPASASPSGEAMPPRPPLSPVIEVENEQQDKPGEIREEIMKFVRMLKAGVPRMAVELKMRAEGFDAAELDSPQVNDFLNGAKQATKEEPTISAEVKKFVLMLKAGVPRMAVELKMQAEGIDAAELDSAEVAAFLSAAADKTAKEAEAKEAKMIALTPEQSRFITMLKAGVPRAAVEMKMRSEGVDARFLDTDFVRKMLGQKTEDDARFDKYKRMYKSGVPMGAIQNKMALDGLDPEALRSWFAREQGEVDPADLTATSTGGRKALKKKGAEEKATWKRRTLAWKEIKLDEEGDVDTIWKSEAQDIALGDDELAVFQSLFQEDIAKKENGEGGSAKPVKKLKPAQVQKPRANLIDSRRATNAGIAIKNIKLSNREVHDHIVSLNSEAFNPVQLGLLLEYWPTNQERSVLERFNGDADTLNEAEKFMRDVCDVPEGKERVGAMLFKATFGEKLEGVTRDLTCLQNACDDVRLSHRLRSLLRIILLLGNKINGDSAQAFTLDSLLKLSSAKSKDRKTTVLDYLVMLAERTDEDLLRFSEDLSSSVPASRVLVNELRSELKELQRGLSQASKIANGEALADAEQNPLKDFCDSATSRLQQANDLLTSAVDKFDGVLRYMHEEPRLSPSEFFSTLSSFIREFNGACDRVKKKHEAESRRRLMQESLKAARSPRHQKATSDRELGDDGGIPRSSTMGHPRLSRARTITGRHSEASGSFERHSEGGGGIRRSTTSLGPRFSGRNGRHTDRPRRKPPKLVRTRASKESVQGATVAL</sequence>
<evidence type="ECO:0000259" key="2">
    <source>
        <dbReference type="PROSITE" id="PS50003"/>
    </source>
</evidence>
<accession>A0A7R9UGK3</accession>
<proteinExistence type="predicted"/>
<dbReference type="InterPro" id="IPR011993">
    <property type="entry name" value="PH-like_dom_sf"/>
</dbReference>
<dbReference type="InterPro" id="IPR001849">
    <property type="entry name" value="PH_domain"/>
</dbReference>
<dbReference type="SMART" id="SM00498">
    <property type="entry name" value="FH2"/>
    <property type="match status" value="1"/>
</dbReference>
<feature type="compositionally biased region" description="Low complexity" evidence="1">
    <location>
        <begin position="926"/>
        <end position="936"/>
    </location>
</feature>
<dbReference type="PROSITE" id="PS51444">
    <property type="entry name" value="FH2"/>
    <property type="match status" value="1"/>
</dbReference>